<gene>
    <name evidence="3" type="ORF">EBQ25_03930</name>
</gene>
<evidence type="ECO:0000256" key="1">
    <source>
        <dbReference type="SAM" id="MobiDB-lite"/>
    </source>
</evidence>
<dbReference type="EMBL" id="RDQL01000004">
    <property type="protein sequence ID" value="RMX00963.1"/>
    <property type="molecule type" value="Genomic_DNA"/>
</dbReference>
<feature type="transmembrane region" description="Helical" evidence="2">
    <location>
        <begin position="202"/>
        <end position="229"/>
    </location>
</feature>
<protein>
    <submittedName>
        <fullName evidence="3">PepSY domain-containing protein</fullName>
    </submittedName>
</protein>
<feature type="transmembrane region" description="Helical" evidence="2">
    <location>
        <begin position="469"/>
        <end position="489"/>
    </location>
</feature>
<feature type="transmembrane region" description="Helical" evidence="2">
    <location>
        <begin position="531"/>
        <end position="554"/>
    </location>
</feature>
<dbReference type="InterPro" id="IPR005625">
    <property type="entry name" value="PepSY-ass_TM"/>
</dbReference>
<evidence type="ECO:0000313" key="3">
    <source>
        <dbReference type="EMBL" id="RMX00963.1"/>
    </source>
</evidence>
<organism evidence="3 4">
    <name type="scientific">Allofranklinella schreckenbergeri</name>
    <dbReference type="NCBI Taxonomy" id="1076744"/>
    <lineage>
        <taxon>Bacteria</taxon>
        <taxon>Pseudomonadati</taxon>
        <taxon>Pseudomonadota</taxon>
        <taxon>Betaproteobacteria</taxon>
        <taxon>Burkholderiales</taxon>
        <taxon>Comamonadaceae</taxon>
        <taxon>Allofranklinella</taxon>
    </lineage>
</organism>
<keyword evidence="2" id="KW-0472">Membrane</keyword>
<dbReference type="PANTHER" id="PTHR34219:SF4">
    <property type="entry name" value="PEPSY DOMAIN-CONTAINING PROTEIN"/>
    <property type="match status" value="1"/>
</dbReference>
<comment type="caution">
    <text evidence="3">The sequence shown here is derived from an EMBL/GenBank/DDBJ whole genome shotgun (WGS) entry which is preliminary data.</text>
</comment>
<evidence type="ECO:0000313" key="4">
    <source>
        <dbReference type="Proteomes" id="UP000267035"/>
    </source>
</evidence>
<keyword evidence="2" id="KW-1133">Transmembrane helix</keyword>
<accession>A0A3M6QCW4</accession>
<feature type="transmembrane region" description="Helical" evidence="2">
    <location>
        <begin position="501"/>
        <end position="525"/>
    </location>
</feature>
<feature type="compositionally biased region" description="Low complexity" evidence="1">
    <location>
        <begin position="260"/>
        <end position="281"/>
    </location>
</feature>
<name>A0A3M6QCW4_9BURK</name>
<feature type="region of interest" description="Disordered" evidence="1">
    <location>
        <begin position="260"/>
        <end position="295"/>
    </location>
</feature>
<proteinExistence type="predicted"/>
<reference evidence="3 4" key="1">
    <citation type="submission" date="2018-10" db="EMBL/GenBank/DDBJ databases">
        <title>Comamonadaceae CDC group NO-1 genome sequencing and assembly.</title>
        <authorList>
            <person name="Bernier A.-M."/>
            <person name="Bernard K."/>
        </authorList>
    </citation>
    <scope>NUCLEOTIDE SEQUENCE [LARGE SCALE GENOMIC DNA]</scope>
    <source>
        <strain evidence="3 4">NML161473</strain>
    </source>
</reference>
<dbReference type="AlphaFoldDB" id="A0A3M6QCW4"/>
<dbReference type="PANTHER" id="PTHR34219">
    <property type="entry name" value="IRON-REGULATED INNER MEMBRANE PROTEIN-RELATED"/>
    <property type="match status" value="1"/>
</dbReference>
<sequence length="590" mass="63911">MRPDGKPEGLRQAMSWLHTWSGLLLGWLLFAVFLTGTFSFMRSEIDDWMRPELHASSPATPPAQAAANALQALQHLAPQADSWTIALPSARQTALAVSWREPPRPGAAAGGAGSASPGRAGQATRYLDAATGEPLTPRQTRGGSFFYRFHFELYGLPRVWTRWLIGIATMMMFVAIISGVITHKKIFSDFFTFRPGKGQRSWLDAHNASAVLALPFHFVITLSGLLLLVNTLMPWPVDAVYRGDRMAYFMESSGLTAAAGNARPSGGRAANAPPASRPGRAAADDASEPAHRPSHPAVGEARLQELIQHAQAQWPRHGVGRITIQAPYSPKATVELREGGGDHLSERGDARRLRFDASGAALPAPPAAQPSWVRATYNVLVTTHLGRFAEPAVRWLLFLSGLLGSLMVASGMVLWVVKRLPQRAKQGYTPRGHRLVERLNVAAIAGLCVAVASYFWFNRLLPAALAERALWEIRGFFLLWLLCVLHPWLRSHRRAWQEQMAFAAGLWALLPLLNPLTGGAALPAALARQQWSVASVDAVALLMAAACGAVLWWLRRAQAQPVKARQRLGAAAGTAASHPAAGQAARVSQG</sequence>
<dbReference type="Pfam" id="PF03929">
    <property type="entry name" value="PepSY_TM"/>
    <property type="match status" value="1"/>
</dbReference>
<dbReference type="Proteomes" id="UP000267035">
    <property type="component" value="Unassembled WGS sequence"/>
</dbReference>
<keyword evidence="4" id="KW-1185">Reference proteome</keyword>
<feature type="transmembrane region" description="Helical" evidence="2">
    <location>
        <begin position="395"/>
        <end position="417"/>
    </location>
</feature>
<feature type="transmembrane region" description="Helical" evidence="2">
    <location>
        <begin position="438"/>
        <end position="457"/>
    </location>
</feature>
<feature type="transmembrane region" description="Helical" evidence="2">
    <location>
        <begin position="20"/>
        <end position="41"/>
    </location>
</feature>
<keyword evidence="2" id="KW-0812">Transmembrane</keyword>
<evidence type="ECO:0000256" key="2">
    <source>
        <dbReference type="SAM" id="Phobius"/>
    </source>
</evidence>
<dbReference type="RefSeq" id="WP_122253610.1">
    <property type="nucleotide sequence ID" value="NZ_RDQL01000004.1"/>
</dbReference>
<feature type="transmembrane region" description="Helical" evidence="2">
    <location>
        <begin position="160"/>
        <end position="181"/>
    </location>
</feature>